<protein>
    <submittedName>
        <fullName evidence="5">LacI family DNA-binding transcriptional regulator</fullName>
    </submittedName>
</protein>
<dbReference type="InterPro" id="IPR000843">
    <property type="entry name" value="HTH_LacI"/>
</dbReference>
<dbReference type="PANTHER" id="PTHR30146:SF109">
    <property type="entry name" value="HTH-TYPE TRANSCRIPTIONAL REGULATOR GALS"/>
    <property type="match status" value="1"/>
</dbReference>
<evidence type="ECO:0000256" key="3">
    <source>
        <dbReference type="ARBA" id="ARBA00023163"/>
    </source>
</evidence>
<feature type="domain" description="HTH lacI-type" evidence="4">
    <location>
        <begin position="6"/>
        <end position="78"/>
    </location>
</feature>
<evidence type="ECO:0000256" key="2">
    <source>
        <dbReference type="ARBA" id="ARBA00023125"/>
    </source>
</evidence>
<keyword evidence="6" id="KW-1185">Reference proteome</keyword>
<dbReference type="Gene3D" id="3.40.50.2300">
    <property type="match status" value="1"/>
</dbReference>
<gene>
    <name evidence="5" type="ORF">JIN82_10695</name>
</gene>
<dbReference type="EMBL" id="JAENIM010000039">
    <property type="protein sequence ID" value="MBK1791619.1"/>
    <property type="molecule type" value="Genomic_DNA"/>
</dbReference>
<dbReference type="GO" id="GO:0000976">
    <property type="term" value="F:transcription cis-regulatory region binding"/>
    <property type="evidence" value="ECO:0007669"/>
    <property type="project" value="TreeGrafter"/>
</dbReference>
<dbReference type="CDD" id="cd01392">
    <property type="entry name" value="HTH_LacI"/>
    <property type="match status" value="1"/>
</dbReference>
<dbReference type="Gene3D" id="1.10.260.40">
    <property type="entry name" value="lambda repressor-like DNA-binding domains"/>
    <property type="match status" value="1"/>
</dbReference>
<dbReference type="GO" id="GO:0003700">
    <property type="term" value="F:DNA-binding transcription factor activity"/>
    <property type="evidence" value="ECO:0007669"/>
    <property type="project" value="TreeGrafter"/>
</dbReference>
<comment type="caution">
    <text evidence="5">The sequence shown here is derived from an EMBL/GenBank/DDBJ whole genome shotgun (WGS) entry which is preliminary data.</text>
</comment>
<dbReference type="RefSeq" id="WP_200311614.1">
    <property type="nucleotide sequence ID" value="NZ_JAENIM010000039.1"/>
</dbReference>
<evidence type="ECO:0000313" key="6">
    <source>
        <dbReference type="Proteomes" id="UP000624703"/>
    </source>
</evidence>
<keyword evidence="1" id="KW-0805">Transcription regulation</keyword>
<organism evidence="5 6">
    <name type="scientific">Persicirhabdus sediminis</name>
    <dbReference type="NCBI Taxonomy" id="454144"/>
    <lineage>
        <taxon>Bacteria</taxon>
        <taxon>Pseudomonadati</taxon>
        <taxon>Verrucomicrobiota</taxon>
        <taxon>Verrucomicrobiia</taxon>
        <taxon>Verrucomicrobiales</taxon>
        <taxon>Verrucomicrobiaceae</taxon>
        <taxon>Persicirhabdus</taxon>
    </lineage>
</organism>
<evidence type="ECO:0000256" key="1">
    <source>
        <dbReference type="ARBA" id="ARBA00023015"/>
    </source>
</evidence>
<reference evidence="5" key="1">
    <citation type="submission" date="2021-01" db="EMBL/GenBank/DDBJ databases">
        <title>Modified the classification status of verrucomicrobia.</title>
        <authorList>
            <person name="Feng X."/>
        </authorList>
    </citation>
    <scope>NUCLEOTIDE SEQUENCE</scope>
    <source>
        <strain evidence="5">_KCTC 22039</strain>
    </source>
</reference>
<dbReference type="SMART" id="SM00354">
    <property type="entry name" value="HTH_LACI"/>
    <property type="match status" value="1"/>
</dbReference>
<evidence type="ECO:0000313" key="5">
    <source>
        <dbReference type="EMBL" id="MBK1791619.1"/>
    </source>
</evidence>
<accession>A0A8J7MD80</accession>
<name>A0A8J7MD80_9BACT</name>
<dbReference type="SUPFAM" id="SSF47413">
    <property type="entry name" value="lambda repressor-like DNA-binding domains"/>
    <property type="match status" value="1"/>
</dbReference>
<dbReference type="InterPro" id="IPR010982">
    <property type="entry name" value="Lambda_DNA-bd_dom_sf"/>
</dbReference>
<proteinExistence type="predicted"/>
<dbReference type="AlphaFoldDB" id="A0A8J7MD80"/>
<keyword evidence="3" id="KW-0804">Transcription</keyword>
<sequence>MKKDDPSGIRLLAQKLGISAATVSRALRPETAHMVKESRRKEIIELADAMQFRPNPGARYIRKGMNPTLVVVIPNEEEVFFSEFYSRFLAGVLHAVAETDWEVRITTLRPQGDSFVEALRPLSLDCSGVIYAGTPLNSDEIE</sequence>
<evidence type="ECO:0000259" key="4">
    <source>
        <dbReference type="SMART" id="SM00354"/>
    </source>
</evidence>
<keyword evidence="2 5" id="KW-0238">DNA-binding</keyword>
<dbReference type="Proteomes" id="UP000624703">
    <property type="component" value="Unassembled WGS sequence"/>
</dbReference>
<dbReference type="PANTHER" id="PTHR30146">
    <property type="entry name" value="LACI-RELATED TRANSCRIPTIONAL REPRESSOR"/>
    <property type="match status" value="1"/>
</dbReference>